<dbReference type="SUPFAM" id="SSF52172">
    <property type="entry name" value="CheY-like"/>
    <property type="match status" value="1"/>
</dbReference>
<feature type="modified residue" description="4-aspartylphosphate" evidence="2">
    <location>
        <position position="123"/>
    </location>
</feature>
<accession>A0A1G8JU03</accession>
<feature type="region of interest" description="Disordered" evidence="3">
    <location>
        <begin position="39"/>
        <end position="65"/>
    </location>
</feature>
<dbReference type="PROSITE" id="PS50110">
    <property type="entry name" value="RESPONSE_REGULATORY"/>
    <property type="match status" value="1"/>
</dbReference>
<evidence type="ECO:0000313" key="5">
    <source>
        <dbReference type="EMBL" id="SDI34573.1"/>
    </source>
</evidence>
<dbReference type="AlphaFoldDB" id="A0A1G8JU03"/>
<evidence type="ECO:0000256" key="2">
    <source>
        <dbReference type="PROSITE-ProRule" id="PRU00169"/>
    </source>
</evidence>
<proteinExistence type="predicted"/>
<name>A0A1G8JU03_9GAMM</name>
<dbReference type="Pfam" id="PF00072">
    <property type="entry name" value="Response_reg"/>
    <property type="match status" value="1"/>
</dbReference>
<sequence>MARFPAQPSGPGPFCRDAAFLAGSFSPLNVAARALPRGKTGSGAAVRETSTDPAPTPPLHSVAPAAARGKGERILLVEDDKVVRMLVVEALEELGYQLIQAGDAQSALSLLEQHAPLDLLLTDVGLPGMNGRQLADAARHRQPGLRVLFSSGHVEAAVAGDAVSGDGTQMIAKPFSFEALAATIRALLDA</sequence>
<organism evidence="5 6">
    <name type="scientific">Phytopseudomonas flavescens</name>
    <dbReference type="NCBI Taxonomy" id="29435"/>
    <lineage>
        <taxon>Bacteria</taxon>
        <taxon>Pseudomonadati</taxon>
        <taxon>Pseudomonadota</taxon>
        <taxon>Gammaproteobacteria</taxon>
        <taxon>Pseudomonadales</taxon>
        <taxon>Pseudomonadaceae</taxon>
        <taxon>Phytopseudomonas</taxon>
    </lineage>
</organism>
<protein>
    <submittedName>
        <fullName evidence="5">Response regulator receiver domain-containing protein</fullName>
    </submittedName>
</protein>
<evidence type="ECO:0000256" key="3">
    <source>
        <dbReference type="SAM" id="MobiDB-lite"/>
    </source>
</evidence>
<gene>
    <name evidence="5" type="ORF">SAMN05216588_11546</name>
</gene>
<dbReference type="STRING" id="29435.SAMN05216588_11546"/>
<keyword evidence="1 2" id="KW-0597">Phosphoprotein</keyword>
<dbReference type="EMBL" id="FNDG01000015">
    <property type="protein sequence ID" value="SDI34573.1"/>
    <property type="molecule type" value="Genomic_DNA"/>
</dbReference>
<evidence type="ECO:0000256" key="1">
    <source>
        <dbReference type="ARBA" id="ARBA00022553"/>
    </source>
</evidence>
<dbReference type="Proteomes" id="UP000198606">
    <property type="component" value="Unassembled WGS sequence"/>
</dbReference>
<reference evidence="5 6" key="1">
    <citation type="submission" date="2016-10" db="EMBL/GenBank/DDBJ databases">
        <authorList>
            <person name="de Groot N.N."/>
        </authorList>
    </citation>
    <scope>NUCLEOTIDE SEQUENCE [LARGE SCALE GENOMIC DNA]</scope>
    <source>
        <strain evidence="5 6">LMG 18387</strain>
    </source>
</reference>
<dbReference type="SMART" id="SM00448">
    <property type="entry name" value="REC"/>
    <property type="match status" value="1"/>
</dbReference>
<evidence type="ECO:0000313" key="6">
    <source>
        <dbReference type="Proteomes" id="UP000198606"/>
    </source>
</evidence>
<evidence type="ECO:0000259" key="4">
    <source>
        <dbReference type="PROSITE" id="PS50110"/>
    </source>
</evidence>
<dbReference type="InterPro" id="IPR050595">
    <property type="entry name" value="Bact_response_regulator"/>
</dbReference>
<dbReference type="Gene3D" id="3.40.50.2300">
    <property type="match status" value="1"/>
</dbReference>
<dbReference type="InterPro" id="IPR011006">
    <property type="entry name" value="CheY-like_superfamily"/>
</dbReference>
<dbReference type="InterPro" id="IPR001789">
    <property type="entry name" value="Sig_transdc_resp-reg_receiver"/>
</dbReference>
<dbReference type="PANTHER" id="PTHR44591:SF21">
    <property type="entry name" value="TWO-COMPONENT RESPONSE REGULATOR"/>
    <property type="match status" value="1"/>
</dbReference>
<dbReference type="GO" id="GO:0000160">
    <property type="term" value="P:phosphorelay signal transduction system"/>
    <property type="evidence" value="ECO:0007669"/>
    <property type="project" value="InterPro"/>
</dbReference>
<dbReference type="PANTHER" id="PTHR44591">
    <property type="entry name" value="STRESS RESPONSE REGULATOR PROTEIN 1"/>
    <property type="match status" value="1"/>
</dbReference>
<feature type="domain" description="Response regulatory" evidence="4">
    <location>
        <begin position="73"/>
        <end position="188"/>
    </location>
</feature>